<feature type="domain" description="GIT Spa2 homology (SHD)" evidence="4">
    <location>
        <begin position="93"/>
        <end position="123"/>
    </location>
</feature>
<dbReference type="Gene3D" id="1.20.120.330">
    <property type="entry name" value="Nucleotidyltransferases domain 2"/>
    <property type="match status" value="1"/>
</dbReference>
<sequence length="948" mass="106391">MREPIDNERMKSDMLKYHDEFATFIAVTGVNTDRSQSSRAHKARGKLFKLSDSQFYELSTDVYDELQRRLDEAHGQPEHLLPKASFHVKRNQAREKLSNLTQPRFCDLATDILFEVKRRGYDSNTMEAEHEKGKEEEKIDKSRPETQPTSPIPPSGTIQTSHVIARKASLTWSSDGEEDKKEDKQNLKRDSNEHEAVPFETRGSVQKTVLPYSEIYNPTLRTPNVTSSIFDGNDVVKPPNQMGETNGTTSSPGYSIFSPVDKYYAFDNTDHTTESPVLSQGLVPNMTVTTEENHETPFVDVVTEKTPIKADLETAFKEIGSEGSIAAEGIKLNDSMATEENDTNSVPNESKYVDTVSNENNDDNIVPDEKKDINIVVDENTDRNIKQFSDLNAQISELTIENEQLKQRIAELQLSEKQAQLLPNSFKDTFSSETQSNNFDFLQENSLVKFVVDDGNVPYHLVVHLHCFISEFYKALNQNDEEDTDNKLFELLLKISNCSKEIMDFVPITEYRDEITVLKVCISHLISTVRYYLIYGNLLPKITVQASISELAISFCRLISSAKIRRLDDVSTPVDAVFNIDDKSTLNSPNDSVKSGTRSTLTAIPSHLTLETKEISPVKPLKITQKVNRNIANTPPSVRKPNSTSLFSSMMDTKSTKPTTAEVISNSDIVAEENIAKPTKTGLGILNINKVQDSDENIGETEHMTKTKDDEEDELNETVKETEAFDNRALIAQSVPEITVNSTSSKEDSELDKSSNLVDPSINDLDSMREVKEDKTDNEDNLGTNEEIENSEIYFEADAFDVENPDNTLSDLLFYVEHQTVSVISSIQSLLQSIKEPNVTKGSLRKDAVSINSVITLIMSATSAGMEQKRNFKLREHCGWIIQSLEDCITRITTLCELVSEASSASSFKENDLADKQYKQRLAGIAFDIAKCTKELVKSIEQANLDEN</sequence>
<feature type="domain" description="GIT Spa2 homology (SHD)" evidence="4">
    <location>
        <begin position="43"/>
        <end position="73"/>
    </location>
</feature>
<organism evidence="5 6">
    <name type="scientific">Tetrapisispora phaffii (strain ATCC 24235 / CBS 4417 / NBRC 1672 / NRRL Y-8282 / UCD 70-5)</name>
    <name type="common">Yeast</name>
    <name type="synonym">Fabospora phaffii</name>
    <dbReference type="NCBI Taxonomy" id="1071381"/>
    <lineage>
        <taxon>Eukaryota</taxon>
        <taxon>Fungi</taxon>
        <taxon>Dikarya</taxon>
        <taxon>Ascomycota</taxon>
        <taxon>Saccharomycotina</taxon>
        <taxon>Saccharomycetes</taxon>
        <taxon>Saccharomycetales</taxon>
        <taxon>Saccharomycetaceae</taxon>
        <taxon>Tetrapisispora</taxon>
    </lineage>
</organism>
<dbReference type="Proteomes" id="UP000005666">
    <property type="component" value="Chromosome 11"/>
</dbReference>
<dbReference type="EMBL" id="HE612866">
    <property type="protein sequence ID" value="CCE65338.1"/>
    <property type="molecule type" value="Genomic_DNA"/>
</dbReference>
<dbReference type="GO" id="GO:0000131">
    <property type="term" value="C:incipient cellular bud site"/>
    <property type="evidence" value="ECO:0007669"/>
    <property type="project" value="TreeGrafter"/>
</dbReference>
<evidence type="ECO:0000313" key="5">
    <source>
        <dbReference type="EMBL" id="CCE65338.1"/>
    </source>
</evidence>
<evidence type="ECO:0000256" key="3">
    <source>
        <dbReference type="SAM" id="MobiDB-lite"/>
    </source>
</evidence>
<protein>
    <recommendedName>
        <fullName evidence="4">GIT Spa2 homology (SHD) domain-containing protein</fullName>
    </recommendedName>
</protein>
<dbReference type="GeneID" id="11533239"/>
<dbReference type="GO" id="GO:0036267">
    <property type="term" value="P:invasive filamentous growth"/>
    <property type="evidence" value="ECO:0007669"/>
    <property type="project" value="TreeGrafter"/>
</dbReference>
<dbReference type="GO" id="GO:1902716">
    <property type="term" value="C:cell cortex of growing cell tip"/>
    <property type="evidence" value="ECO:0007669"/>
    <property type="project" value="TreeGrafter"/>
</dbReference>
<keyword evidence="1" id="KW-0677">Repeat</keyword>
<feature type="coiled-coil region" evidence="2">
    <location>
        <begin position="388"/>
        <end position="422"/>
    </location>
</feature>
<gene>
    <name evidence="5" type="primary">TPHA0K02050</name>
    <name evidence="5" type="ordered locus">TPHA_0K02050</name>
</gene>
<feature type="region of interest" description="Disordered" evidence="3">
    <location>
        <begin position="124"/>
        <end position="202"/>
    </location>
</feature>
<dbReference type="GO" id="GO:0005935">
    <property type="term" value="C:cellular bud neck"/>
    <property type="evidence" value="ECO:0007669"/>
    <property type="project" value="TreeGrafter"/>
</dbReference>
<dbReference type="InterPro" id="IPR039892">
    <property type="entry name" value="Spa2/Sph1"/>
</dbReference>
<proteinExistence type="predicted"/>
<dbReference type="OrthoDB" id="5588096at2759"/>
<keyword evidence="6" id="KW-1185">Reference proteome</keyword>
<feature type="compositionally biased region" description="Basic and acidic residues" evidence="3">
    <location>
        <begin position="124"/>
        <end position="144"/>
    </location>
</feature>
<dbReference type="GO" id="GO:0043332">
    <property type="term" value="C:mating projection tip"/>
    <property type="evidence" value="ECO:0007669"/>
    <property type="project" value="TreeGrafter"/>
</dbReference>
<feature type="compositionally biased region" description="Basic and acidic residues" evidence="3">
    <location>
        <begin position="178"/>
        <end position="197"/>
    </location>
</feature>
<evidence type="ECO:0000256" key="1">
    <source>
        <dbReference type="ARBA" id="ARBA00022737"/>
    </source>
</evidence>
<dbReference type="KEGG" id="tpf:TPHA_0K02050"/>
<dbReference type="GO" id="GO:0007124">
    <property type="term" value="P:pseudohyphal growth"/>
    <property type="evidence" value="ECO:0007669"/>
    <property type="project" value="TreeGrafter"/>
</dbReference>
<feature type="region of interest" description="Disordered" evidence="3">
    <location>
        <begin position="338"/>
        <end position="363"/>
    </location>
</feature>
<dbReference type="GO" id="GO:0005826">
    <property type="term" value="C:actomyosin contractile ring"/>
    <property type="evidence" value="ECO:0007669"/>
    <property type="project" value="TreeGrafter"/>
</dbReference>
<dbReference type="InterPro" id="IPR022018">
    <property type="entry name" value="GIT1_C"/>
</dbReference>
<dbReference type="GO" id="GO:0005934">
    <property type="term" value="C:cellular bud tip"/>
    <property type="evidence" value="ECO:0007669"/>
    <property type="project" value="TreeGrafter"/>
</dbReference>
<dbReference type="PANTHER" id="PTHR21601">
    <property type="entry name" value="SPA2 PROTEIN"/>
    <property type="match status" value="1"/>
</dbReference>
<dbReference type="SMART" id="SM00555">
    <property type="entry name" value="GIT"/>
    <property type="match status" value="2"/>
</dbReference>
<name>G8BZL0_TETPH</name>
<dbReference type="InterPro" id="IPR013724">
    <property type="entry name" value="GIT_SHD"/>
</dbReference>
<dbReference type="GO" id="GO:0007121">
    <property type="term" value="P:bipolar cellular bud site selection"/>
    <property type="evidence" value="ECO:0007669"/>
    <property type="project" value="TreeGrafter"/>
</dbReference>
<dbReference type="OMA" id="MKRNQAR"/>
<dbReference type="Pfam" id="PF12205">
    <property type="entry name" value="GIT1_C"/>
    <property type="match status" value="1"/>
</dbReference>
<evidence type="ECO:0000259" key="4">
    <source>
        <dbReference type="SMART" id="SM00555"/>
    </source>
</evidence>
<dbReference type="GO" id="GO:0005078">
    <property type="term" value="F:MAP-kinase scaffold activity"/>
    <property type="evidence" value="ECO:0007669"/>
    <property type="project" value="TreeGrafter"/>
</dbReference>
<dbReference type="HOGENOM" id="CLU_002012_0_0_1"/>
<dbReference type="STRING" id="1071381.G8BZL0"/>
<feature type="compositionally biased region" description="Basic and acidic residues" evidence="3">
    <location>
        <begin position="766"/>
        <end position="775"/>
    </location>
</feature>
<reference evidence="5 6" key="1">
    <citation type="journal article" date="2011" name="Proc. Natl. Acad. Sci. U.S.A.">
        <title>Evolutionary erosion of yeast sex chromosomes by mating-type switching accidents.</title>
        <authorList>
            <person name="Gordon J.L."/>
            <person name="Armisen D."/>
            <person name="Proux-Wera E."/>
            <person name="Oheigeartaigh S.S."/>
            <person name="Byrne K.P."/>
            <person name="Wolfe K.H."/>
        </authorList>
    </citation>
    <scope>NUCLEOTIDE SEQUENCE [LARGE SCALE GENOMIC DNA]</scope>
    <source>
        <strain evidence="6">ATCC 24235 / CBS 4417 / NBRC 1672 / NRRL Y-8282 / UCD 70-5</strain>
    </source>
</reference>
<accession>G8BZL0</accession>
<dbReference type="RefSeq" id="XP_003687772.1">
    <property type="nucleotide sequence ID" value="XM_003687724.1"/>
</dbReference>
<feature type="region of interest" description="Disordered" evidence="3">
    <location>
        <begin position="632"/>
        <end position="654"/>
    </location>
</feature>
<dbReference type="eggNOG" id="ENOG502QS1N">
    <property type="taxonomic scope" value="Eukaryota"/>
</dbReference>
<dbReference type="PANTHER" id="PTHR21601:SF0">
    <property type="entry name" value="PROTEIN SPA2-RELATED"/>
    <property type="match status" value="1"/>
</dbReference>
<feature type="region of interest" description="Disordered" evidence="3">
    <location>
        <begin position="736"/>
        <end position="788"/>
    </location>
</feature>
<dbReference type="AlphaFoldDB" id="G8BZL0"/>
<keyword evidence="2" id="KW-0175">Coiled coil</keyword>
<evidence type="ECO:0000256" key="2">
    <source>
        <dbReference type="SAM" id="Coils"/>
    </source>
</evidence>
<evidence type="ECO:0000313" key="6">
    <source>
        <dbReference type="Proteomes" id="UP000005666"/>
    </source>
</evidence>
<dbReference type="Pfam" id="PF08518">
    <property type="entry name" value="GIT_SHD"/>
    <property type="match status" value="2"/>
</dbReference>
<feature type="compositionally biased region" description="Acidic residues" evidence="3">
    <location>
        <begin position="776"/>
        <end position="788"/>
    </location>
</feature>